<protein>
    <submittedName>
        <fullName evidence="1">Polyketide cyclase</fullName>
    </submittedName>
</protein>
<dbReference type="Gene3D" id="3.30.530.20">
    <property type="match status" value="1"/>
</dbReference>
<comment type="caution">
    <text evidence="1">The sequence shown here is derived from an EMBL/GenBank/DDBJ whole genome shotgun (WGS) entry which is preliminary data.</text>
</comment>
<name>A0A3R8NU40_9PSEU</name>
<organism evidence="1 2">
    <name type="scientific">Saccharopolyspora rhizosphaerae</name>
    <dbReference type="NCBI Taxonomy" id="2492662"/>
    <lineage>
        <taxon>Bacteria</taxon>
        <taxon>Bacillati</taxon>
        <taxon>Actinomycetota</taxon>
        <taxon>Actinomycetes</taxon>
        <taxon>Pseudonocardiales</taxon>
        <taxon>Pseudonocardiaceae</taxon>
        <taxon>Saccharopolyspora</taxon>
    </lineage>
</organism>
<gene>
    <name evidence="1" type="ORF">EIL87_26310</name>
</gene>
<dbReference type="SUPFAM" id="SSF55961">
    <property type="entry name" value="Bet v1-like"/>
    <property type="match status" value="1"/>
</dbReference>
<dbReference type="RefSeq" id="WP_125093237.1">
    <property type="nucleotide sequence ID" value="NZ_RSAA01000035.1"/>
</dbReference>
<keyword evidence="2" id="KW-1185">Reference proteome</keyword>
<dbReference type="InterPro" id="IPR023393">
    <property type="entry name" value="START-like_dom_sf"/>
</dbReference>
<accession>A0A3R8NU40</accession>
<dbReference type="OrthoDB" id="9797506at2"/>
<reference evidence="1 2" key="1">
    <citation type="submission" date="2018-11" db="EMBL/GenBank/DDBJ databases">
        <title>Saccharopolyspora rhizosphaerae sp. nov., an actinomycete isolated from rhizosphere soil in Thailand.</title>
        <authorList>
            <person name="Intra B."/>
            <person name="Euanorasetr J."/>
            <person name="Take A."/>
            <person name="Inahashi Y."/>
            <person name="Mori M."/>
            <person name="Panbangred W."/>
            <person name="Matsumoto A."/>
        </authorList>
    </citation>
    <scope>NUCLEOTIDE SEQUENCE [LARGE SCALE GENOMIC DNA]</scope>
    <source>
        <strain evidence="1 2">H219</strain>
    </source>
</reference>
<dbReference type="Proteomes" id="UP000274515">
    <property type="component" value="Unassembled WGS sequence"/>
</dbReference>
<dbReference type="AlphaFoldDB" id="A0A3R8NU40"/>
<evidence type="ECO:0000313" key="2">
    <source>
        <dbReference type="Proteomes" id="UP000274515"/>
    </source>
</evidence>
<proteinExistence type="predicted"/>
<dbReference type="EMBL" id="RSAA01000035">
    <property type="protein sequence ID" value="RRO13151.1"/>
    <property type="molecule type" value="Genomic_DNA"/>
</dbReference>
<sequence>MSDARIEATRTMAATPAAIFEVLRDPEGHVAIDSSGMLQSAEGAPVSAVEESFVVHMDREALGDVPLGHYDVEVVFTKVAEPTEIEWTIHGTITPPLGHVFGYLLEPLENADGGPATKVTSYCDWSDVHPDWLPIFPVIDQKALRATLGVLERTVKRGYPRISLGG</sequence>
<evidence type="ECO:0000313" key="1">
    <source>
        <dbReference type="EMBL" id="RRO13151.1"/>
    </source>
</evidence>